<protein>
    <recommendedName>
        <fullName evidence="4">Secreted protein</fullName>
    </recommendedName>
</protein>
<keyword evidence="3" id="KW-1185">Reference proteome</keyword>
<comment type="caution">
    <text evidence="2">The sequence shown here is derived from an EMBL/GenBank/DDBJ whole genome shotgun (WGS) entry which is preliminary data.</text>
</comment>
<keyword evidence="1" id="KW-0732">Signal</keyword>
<feature type="chain" id="PRO_5015762611" description="Secreted protein" evidence="1">
    <location>
        <begin position="17"/>
        <end position="130"/>
    </location>
</feature>
<dbReference type="EMBL" id="NESQ01000321">
    <property type="protein sequence ID" value="PUU74139.1"/>
    <property type="molecule type" value="Genomic_DNA"/>
</dbReference>
<evidence type="ECO:0008006" key="4">
    <source>
        <dbReference type="Google" id="ProtNLM"/>
    </source>
</evidence>
<dbReference type="Proteomes" id="UP000244722">
    <property type="component" value="Unassembled WGS sequence"/>
</dbReference>
<organism evidence="2 3">
    <name type="scientific">Tuber borchii</name>
    <name type="common">White truffle</name>
    <dbReference type="NCBI Taxonomy" id="42251"/>
    <lineage>
        <taxon>Eukaryota</taxon>
        <taxon>Fungi</taxon>
        <taxon>Dikarya</taxon>
        <taxon>Ascomycota</taxon>
        <taxon>Pezizomycotina</taxon>
        <taxon>Pezizomycetes</taxon>
        <taxon>Pezizales</taxon>
        <taxon>Tuberaceae</taxon>
        <taxon>Tuber</taxon>
    </lineage>
</organism>
<gene>
    <name evidence="2" type="ORF">B9Z19DRAFT_481972</name>
</gene>
<sequence length="130" mass="14564">MSLCMLLCLCPVRSETSLVRSRPTIMSVCCCRYARSCPGYRRKAAALMKLVQLEPILVMKAALMNKASESLYSSMVSWQTHSIELTSPTVLTVNRRRILAFLNPPNTEVHAAVSVLLIPSYLHPIHHELP</sequence>
<evidence type="ECO:0000256" key="1">
    <source>
        <dbReference type="SAM" id="SignalP"/>
    </source>
</evidence>
<reference evidence="2 3" key="1">
    <citation type="submission" date="2017-04" db="EMBL/GenBank/DDBJ databases">
        <title>Draft genome sequence of Tuber borchii Vittad., a whitish edible truffle.</title>
        <authorList>
            <consortium name="DOE Joint Genome Institute"/>
            <person name="Murat C."/>
            <person name="Kuo A."/>
            <person name="Barry K.W."/>
            <person name="Clum A."/>
            <person name="Dockter R.B."/>
            <person name="Fauchery L."/>
            <person name="Iotti M."/>
            <person name="Kohler A."/>
            <person name="Labutti K."/>
            <person name="Lindquist E.A."/>
            <person name="Lipzen A."/>
            <person name="Ohm R.A."/>
            <person name="Wang M."/>
            <person name="Grigoriev I.V."/>
            <person name="Zambonelli A."/>
            <person name="Martin F.M."/>
        </authorList>
    </citation>
    <scope>NUCLEOTIDE SEQUENCE [LARGE SCALE GENOMIC DNA]</scope>
    <source>
        <strain evidence="2 3">Tbo3840</strain>
    </source>
</reference>
<evidence type="ECO:0000313" key="3">
    <source>
        <dbReference type="Proteomes" id="UP000244722"/>
    </source>
</evidence>
<proteinExistence type="predicted"/>
<feature type="signal peptide" evidence="1">
    <location>
        <begin position="1"/>
        <end position="16"/>
    </location>
</feature>
<evidence type="ECO:0000313" key="2">
    <source>
        <dbReference type="EMBL" id="PUU74139.1"/>
    </source>
</evidence>
<dbReference type="AlphaFoldDB" id="A0A2T6ZF85"/>
<name>A0A2T6ZF85_TUBBO</name>
<accession>A0A2T6ZF85</accession>